<organism evidence="2 3">
    <name type="scientific">Shigella dysenteriae WRSd3</name>
    <dbReference type="NCBI Taxonomy" id="1401327"/>
    <lineage>
        <taxon>Bacteria</taxon>
        <taxon>Pseudomonadati</taxon>
        <taxon>Pseudomonadota</taxon>
        <taxon>Gammaproteobacteria</taxon>
        <taxon>Enterobacterales</taxon>
        <taxon>Enterobacteriaceae</taxon>
        <taxon>Shigella</taxon>
    </lineage>
</organism>
<dbReference type="PATRIC" id="fig|1401327.3.peg.3046"/>
<evidence type="ECO:0000256" key="1">
    <source>
        <dbReference type="SAM" id="MobiDB-lite"/>
    </source>
</evidence>
<accession>A0A090NDC3</accession>
<evidence type="ECO:0000313" key="3">
    <source>
        <dbReference type="Proteomes" id="UP000017944"/>
    </source>
</evidence>
<name>A0A090NDC3_SHIDY</name>
<evidence type="ECO:0000313" key="2">
    <source>
        <dbReference type="EMBL" id="ESU77910.1"/>
    </source>
</evidence>
<comment type="caution">
    <text evidence="2">The sequence shown here is derived from an EMBL/GenBank/DDBJ whole genome shotgun (WGS) entry which is preliminary data.</text>
</comment>
<sequence length="46" mass="5357">MVLLHEEGIASGVPEMKNEKESRKLRSLKMKTHYDSAQCVTFLHQR</sequence>
<reference evidence="2 3" key="1">
    <citation type="submission" date="2013-10" db="EMBL/GenBank/DDBJ databases">
        <title>Draft genomes and the virulence plasmids of Sd1617 vaccine constructs: WRSd3 and WRSd5.</title>
        <authorList>
            <person name="Aksomboon Vongsawan A."/>
            <person name="Venkatesan M.M."/>
            <person name="Vaisvil B."/>
            <person name="Emel G."/>
            <person name="Kepatral V."/>
            <person name="Sethabutr O."/>
            <person name="Serichantalergs O."/>
            <person name="Mason C."/>
        </authorList>
    </citation>
    <scope>NUCLEOTIDE SEQUENCE [LARGE SCALE GENOMIC DNA]</scope>
    <source>
        <strain evidence="2 3">WRSd3</strain>
    </source>
</reference>
<protein>
    <submittedName>
        <fullName evidence="2">Uncharacterized protein</fullName>
    </submittedName>
</protein>
<dbReference type="EMBL" id="AXUT01000291">
    <property type="protein sequence ID" value="ESU77910.1"/>
    <property type="molecule type" value="Genomic_DNA"/>
</dbReference>
<dbReference type="AlphaFoldDB" id="A0A090NDC3"/>
<dbReference type="Proteomes" id="UP000017944">
    <property type="component" value="Unassembled WGS sequence"/>
</dbReference>
<feature type="region of interest" description="Disordered" evidence="1">
    <location>
        <begin position="1"/>
        <end position="20"/>
    </location>
</feature>
<gene>
    <name evidence="2" type="ORF">WRSd3_03285</name>
</gene>
<proteinExistence type="predicted"/>